<protein>
    <submittedName>
        <fullName evidence="1">Type IX secretion system membrane protein PorP/SprF</fullName>
    </submittedName>
</protein>
<dbReference type="AlphaFoldDB" id="A0A4Y8ABQ0"/>
<comment type="caution">
    <text evidence="1">The sequence shown here is derived from an EMBL/GenBank/DDBJ whole genome shotgun (WGS) entry which is preliminary data.</text>
</comment>
<evidence type="ECO:0000313" key="1">
    <source>
        <dbReference type="EMBL" id="TEW66001.1"/>
    </source>
</evidence>
<sequence>MMIGEIRIFVFAFNKKQIMVVLSLLLLMSGSKLMAQQQIYSYTQYGDNLTPVNPAYSLLDKAGSLNFMGRKRFVGIDGAPSSLLLSGSLPIESIGGAAGLYVLNDQIAVEKQIEVNAFFAKSIQLTAKNYLSVSLNAGIRNYVGNYSTLDYYDPQFKDDIRETSPNIGFGVMFFSDKYYLGVSVPELTIRSLGTASVQQANYLKSHYYFTGGYLADVADDIKFKPTTLVSYVNGSPLLADFTGTFYLKEQLGIGAGYRTDKRASGIISITTDTFRIGYSYQFGVSSNNLGAINTATHEVSLNYRFGKTGERKLL</sequence>
<reference evidence="1 2" key="1">
    <citation type="journal article" date="2016" name="Int. J. Syst. Evol. Microbiol.">
        <title>Proposal of Mucilaginibacter phyllosphaerae sp. nov. isolated from the phyllosphere of Galium album.</title>
        <authorList>
            <person name="Aydogan E.L."/>
            <person name="Busse H.J."/>
            <person name="Moser G."/>
            <person name="Muller C."/>
            <person name="Kampfer P."/>
            <person name="Glaeser S.P."/>
        </authorList>
    </citation>
    <scope>NUCLEOTIDE SEQUENCE [LARGE SCALE GENOMIC DNA]</scope>
    <source>
        <strain evidence="1 2">PP-F2FG21</strain>
    </source>
</reference>
<proteinExistence type="predicted"/>
<name>A0A4Y8ABQ0_9SPHI</name>
<dbReference type="NCBIfam" id="TIGR03519">
    <property type="entry name" value="T9SS_PorP_fam"/>
    <property type="match status" value="1"/>
</dbReference>
<dbReference type="InterPro" id="IPR019861">
    <property type="entry name" value="PorP/SprF_Bacteroidetes"/>
</dbReference>
<organism evidence="1 2">
    <name type="scientific">Mucilaginibacter phyllosphaerae</name>
    <dbReference type="NCBI Taxonomy" id="1812349"/>
    <lineage>
        <taxon>Bacteria</taxon>
        <taxon>Pseudomonadati</taxon>
        <taxon>Bacteroidota</taxon>
        <taxon>Sphingobacteriia</taxon>
        <taxon>Sphingobacteriales</taxon>
        <taxon>Sphingobacteriaceae</taxon>
        <taxon>Mucilaginibacter</taxon>
    </lineage>
</organism>
<gene>
    <name evidence="1" type="ORF">E2R65_12810</name>
</gene>
<dbReference type="EMBL" id="SNQG01000004">
    <property type="protein sequence ID" value="TEW66001.1"/>
    <property type="molecule type" value="Genomic_DNA"/>
</dbReference>
<evidence type="ECO:0000313" key="2">
    <source>
        <dbReference type="Proteomes" id="UP000297248"/>
    </source>
</evidence>
<dbReference type="Pfam" id="PF11751">
    <property type="entry name" value="PorP_SprF"/>
    <property type="match status" value="1"/>
</dbReference>
<dbReference type="Proteomes" id="UP000297248">
    <property type="component" value="Unassembled WGS sequence"/>
</dbReference>
<accession>A0A4Y8ABQ0</accession>